<evidence type="ECO:0000256" key="7">
    <source>
        <dbReference type="ARBA" id="ARBA00023136"/>
    </source>
</evidence>
<protein>
    <recommendedName>
        <fullName evidence="2">Immediate early response 3-interacting protein 1</fullName>
    </recommendedName>
</protein>
<evidence type="ECO:0000256" key="5">
    <source>
        <dbReference type="ARBA" id="ARBA00022927"/>
    </source>
</evidence>
<keyword evidence="6" id="KW-1133">Transmembrane helix</keyword>
<dbReference type="GO" id="GO:0005789">
    <property type="term" value="C:endoplasmic reticulum membrane"/>
    <property type="evidence" value="ECO:0007669"/>
    <property type="project" value="TreeGrafter"/>
</dbReference>
<sequence>MEKEELQKVLLEQIDFRRRLEQEFHALKGTSPFPVFHNFQDQMKRELAYREEMVQQLQMTAILCINAIAVLHEERFLSKFGFGVDQGVGGFGDDPGVKAQILTLIRSIRTVMRGGYPIYTHIVGH</sequence>
<keyword evidence="11" id="KW-1185">Reference proteome</keyword>
<dbReference type="AlphaFoldDB" id="A0A4Z2J8M5"/>
<dbReference type="GO" id="GO:0030134">
    <property type="term" value="C:COPII-coated ER to Golgi transport vesicle"/>
    <property type="evidence" value="ECO:0007669"/>
    <property type="project" value="TreeGrafter"/>
</dbReference>
<comment type="subcellular location">
    <subcellularLocation>
        <location evidence="1">Membrane</location>
    </subcellularLocation>
</comment>
<evidence type="ECO:0000256" key="6">
    <source>
        <dbReference type="ARBA" id="ARBA00022989"/>
    </source>
</evidence>
<evidence type="ECO:0000256" key="9">
    <source>
        <dbReference type="ARBA" id="ARBA00045999"/>
    </source>
</evidence>
<keyword evidence="4" id="KW-0812">Transmembrane</keyword>
<comment type="caution">
    <text evidence="10">The sequence shown here is derived from an EMBL/GenBank/DDBJ whole genome shotgun (WGS) entry which is preliminary data.</text>
</comment>
<dbReference type="Proteomes" id="UP000314294">
    <property type="component" value="Unassembled WGS sequence"/>
</dbReference>
<dbReference type="GO" id="GO:0015031">
    <property type="term" value="P:protein transport"/>
    <property type="evidence" value="ECO:0007669"/>
    <property type="project" value="UniProtKB-KW"/>
</dbReference>
<comment type="similarity">
    <text evidence="8">Belongs to the YOS1 family.</text>
</comment>
<dbReference type="Pfam" id="PF08571">
    <property type="entry name" value="Yos1"/>
    <property type="match status" value="1"/>
</dbReference>
<name>A0A4Z2J8M5_9TELE</name>
<proteinExistence type="inferred from homology"/>
<dbReference type="GO" id="GO:0000139">
    <property type="term" value="C:Golgi membrane"/>
    <property type="evidence" value="ECO:0007669"/>
    <property type="project" value="TreeGrafter"/>
</dbReference>
<keyword evidence="7" id="KW-0472">Membrane</keyword>
<evidence type="ECO:0000256" key="1">
    <source>
        <dbReference type="ARBA" id="ARBA00004370"/>
    </source>
</evidence>
<keyword evidence="5" id="KW-0653">Protein transport</keyword>
<evidence type="ECO:0000313" key="11">
    <source>
        <dbReference type="Proteomes" id="UP000314294"/>
    </source>
</evidence>
<evidence type="ECO:0000256" key="4">
    <source>
        <dbReference type="ARBA" id="ARBA00022692"/>
    </source>
</evidence>
<evidence type="ECO:0000256" key="2">
    <source>
        <dbReference type="ARBA" id="ARBA00016434"/>
    </source>
</evidence>
<dbReference type="PANTHER" id="PTHR15858">
    <property type="entry name" value="IMMEDIATE EARLY RESPONSE 3-INTERACTING PROTEIN 1"/>
    <property type="match status" value="1"/>
</dbReference>
<gene>
    <name evidence="10" type="primary">SKOR2</name>
    <name evidence="10" type="ORF">EYF80_003452</name>
</gene>
<keyword evidence="3" id="KW-0813">Transport</keyword>
<dbReference type="EMBL" id="SRLO01000016">
    <property type="protein sequence ID" value="TNN86367.1"/>
    <property type="molecule type" value="Genomic_DNA"/>
</dbReference>
<dbReference type="InterPro" id="IPR013880">
    <property type="entry name" value="Yos1"/>
</dbReference>
<reference evidence="10 11" key="1">
    <citation type="submission" date="2019-03" db="EMBL/GenBank/DDBJ databases">
        <title>First draft genome of Liparis tanakae, snailfish: a comprehensive survey of snailfish specific genes.</title>
        <authorList>
            <person name="Kim W."/>
            <person name="Song I."/>
            <person name="Jeong J.-H."/>
            <person name="Kim D."/>
            <person name="Kim S."/>
            <person name="Ryu S."/>
            <person name="Song J.Y."/>
            <person name="Lee S.K."/>
        </authorList>
    </citation>
    <scope>NUCLEOTIDE SEQUENCE [LARGE SCALE GENOMIC DNA]</scope>
    <source>
        <tissue evidence="10">Muscle</tissue>
    </source>
</reference>
<evidence type="ECO:0000313" key="10">
    <source>
        <dbReference type="EMBL" id="TNN86367.1"/>
    </source>
</evidence>
<organism evidence="10 11">
    <name type="scientific">Liparis tanakae</name>
    <name type="common">Tanaka's snailfish</name>
    <dbReference type="NCBI Taxonomy" id="230148"/>
    <lineage>
        <taxon>Eukaryota</taxon>
        <taxon>Metazoa</taxon>
        <taxon>Chordata</taxon>
        <taxon>Craniata</taxon>
        <taxon>Vertebrata</taxon>
        <taxon>Euteleostomi</taxon>
        <taxon>Actinopterygii</taxon>
        <taxon>Neopterygii</taxon>
        <taxon>Teleostei</taxon>
        <taxon>Neoteleostei</taxon>
        <taxon>Acanthomorphata</taxon>
        <taxon>Eupercaria</taxon>
        <taxon>Perciformes</taxon>
        <taxon>Cottioidei</taxon>
        <taxon>Cottales</taxon>
        <taxon>Liparidae</taxon>
        <taxon>Liparis</taxon>
    </lineage>
</organism>
<dbReference type="GO" id="GO:0006888">
    <property type="term" value="P:endoplasmic reticulum to Golgi vesicle-mediated transport"/>
    <property type="evidence" value="ECO:0007669"/>
    <property type="project" value="TreeGrafter"/>
</dbReference>
<accession>A0A4Z2J8M5</accession>
<comment type="function">
    <text evidence="9">Regulator of endoplasmic reticulum secretion that acts as a key determinant of brain size. Required for secretion of extracellular matrix proteins. Required for correct brain development by depositing sufficient extracellular matrix proteins for tissue integrity and the proliferation of neural progenitors. Acts as a regulator of the unfolded protein response (UPR).</text>
</comment>
<dbReference type="PANTHER" id="PTHR15858:SF0">
    <property type="entry name" value="IMMEDIATE EARLY RESPONSE 3-INTERACTING PROTEIN 1"/>
    <property type="match status" value="1"/>
</dbReference>
<evidence type="ECO:0000256" key="8">
    <source>
        <dbReference type="ARBA" id="ARBA00024203"/>
    </source>
</evidence>
<evidence type="ECO:0000256" key="3">
    <source>
        <dbReference type="ARBA" id="ARBA00022448"/>
    </source>
</evidence>
<dbReference type="OrthoDB" id="3938623at2759"/>